<dbReference type="KEGG" id="rbc:BN938_1620"/>
<evidence type="ECO:0000256" key="1">
    <source>
        <dbReference type="SAM" id="SignalP"/>
    </source>
</evidence>
<name>A0A060R8D3_9BACT</name>
<evidence type="ECO:0000313" key="3">
    <source>
        <dbReference type="Proteomes" id="UP000027616"/>
    </source>
</evidence>
<dbReference type="SUPFAM" id="SSF56935">
    <property type="entry name" value="Porins"/>
    <property type="match status" value="1"/>
</dbReference>
<dbReference type="eggNOG" id="ENOG502ZQC9">
    <property type="taxonomic scope" value="Bacteria"/>
</dbReference>
<accession>A0A060R8D3</accession>
<evidence type="ECO:0008006" key="4">
    <source>
        <dbReference type="Google" id="ProtNLM"/>
    </source>
</evidence>
<dbReference type="HOGENOM" id="CLU_050831_0_0_10"/>
<dbReference type="AlphaFoldDB" id="A0A060R8D3"/>
<reference evidence="2 3" key="1">
    <citation type="journal article" date="2015" name="Genome Announc.">
        <title>Complete Genome Sequence of the Novel Leech Symbiont Mucinivorans hirudinis M3T.</title>
        <authorList>
            <person name="Nelson M.C."/>
            <person name="Bomar L."/>
            <person name="Graf J."/>
        </authorList>
    </citation>
    <scope>NUCLEOTIDE SEQUENCE [LARGE SCALE GENOMIC DNA]</scope>
    <source>
        <strain evidence="3">M3</strain>
    </source>
</reference>
<gene>
    <name evidence="2" type="ORF">BN938_1620</name>
</gene>
<dbReference type="STRING" id="1433126.BN938_1620"/>
<keyword evidence="3" id="KW-1185">Reference proteome</keyword>
<dbReference type="OrthoDB" id="9802177at2"/>
<feature type="chain" id="PRO_5001585730" description="Porin" evidence="1">
    <location>
        <begin position="20"/>
        <end position="405"/>
    </location>
</feature>
<dbReference type="EMBL" id="HG934468">
    <property type="protein sequence ID" value="CDN31705.1"/>
    <property type="molecule type" value="Genomic_DNA"/>
</dbReference>
<dbReference type="Proteomes" id="UP000027616">
    <property type="component" value="Chromosome I"/>
</dbReference>
<keyword evidence="1" id="KW-0732">Signal</keyword>
<feature type="signal peptide" evidence="1">
    <location>
        <begin position="1"/>
        <end position="19"/>
    </location>
</feature>
<evidence type="ECO:0000313" key="2">
    <source>
        <dbReference type="EMBL" id="CDN31705.1"/>
    </source>
</evidence>
<sequence>MKKLLTLIILLLVSAKIAAQETRISHRFGGRIDLNIFSDTYKSIESRGGILYLFPSAPSINSKGEDINARPQLRISAATTRFNYTIEATNLLGGTAKGFIETDFLGTGESFIGMLRLRHAYINIVWTKSSLLMGQTWHLTMPDVMAANTVLFGGGYPIYPLARNPQIQYTYNIGKWGRLTAAAGMFGGEFGQGQSNAMIPDVQLRFQGGNPADFVWGAVGGVKVIRPRVVDEEQNFVYERATSLNAVAYARYTSTGGYAFRLYGIWGQDLTPLGMVGGYAPLYSEREAADYGYGAFSTVSAQLDIESPVAACGWQWGLYGGLMKNLGSPKELLLSKAVINHPGMDNFWRISPRLYYNYGKHLTLGLEYLITGANWMKKSSDNYLAQELHPTTYNNRVTILARYRF</sequence>
<proteinExistence type="predicted"/>
<protein>
    <recommendedName>
        <fullName evidence="4">Porin</fullName>
    </recommendedName>
</protein>
<organism evidence="2 3">
    <name type="scientific">Mucinivorans hirudinis</name>
    <dbReference type="NCBI Taxonomy" id="1433126"/>
    <lineage>
        <taxon>Bacteria</taxon>
        <taxon>Pseudomonadati</taxon>
        <taxon>Bacteroidota</taxon>
        <taxon>Bacteroidia</taxon>
        <taxon>Bacteroidales</taxon>
        <taxon>Rikenellaceae</taxon>
        <taxon>Mucinivorans</taxon>
    </lineage>
</organism>